<dbReference type="InterPro" id="IPR055270">
    <property type="entry name" value="Glyco_tran_10_C"/>
</dbReference>
<dbReference type="EC" id="2.4.1.-" evidence="12"/>
<dbReference type="AlphaFoldDB" id="A0A915D4D1"/>
<sequence length="278" mass="32808">MQESNNNLEREAILRDEEEQIGQDAGGQELKNILNTHHYRRKIISREPPISKPLILAWTSFFGNVYRNLPPNYFNMTVTYRADSDVYWPNDAFEMIIPDQTPPENIWQEQEILEKVVKKTKLVLQLVSNCQTHSAREIYTSELKKYVSLTEYGSCSGNECPGDGCLYEKIDEHMFYLAFENSICKHYVTEKFWYMKRLIVPIVLSRKPFKGLGIPESTFISAEDFDSPQQLSQHLIFLQKNPAQYMKYFEWTKYYKSGERLIHYVNCVNGQWRKENNK</sequence>
<evidence type="ECO:0000313" key="14">
    <source>
        <dbReference type="Proteomes" id="UP000887574"/>
    </source>
</evidence>
<evidence type="ECO:0000256" key="9">
    <source>
        <dbReference type="ARBA" id="ARBA00023034"/>
    </source>
</evidence>
<dbReference type="InterPro" id="IPR038577">
    <property type="entry name" value="GT10-like_C_sf"/>
</dbReference>
<reference evidence="15" key="1">
    <citation type="submission" date="2022-11" db="UniProtKB">
        <authorList>
            <consortium name="WormBaseParasite"/>
        </authorList>
    </citation>
    <scope>IDENTIFICATION</scope>
</reference>
<dbReference type="Gene3D" id="3.40.50.11660">
    <property type="entry name" value="Glycosyl transferase family 10, C-terminal domain"/>
    <property type="match status" value="1"/>
</dbReference>
<comment type="similarity">
    <text evidence="3 12">Belongs to the glycosyltransferase 10 family.</text>
</comment>
<accession>A0A915D4D1</accession>
<comment type="pathway">
    <text evidence="2">Protein modification; protein glycosylation.</text>
</comment>
<evidence type="ECO:0000256" key="10">
    <source>
        <dbReference type="ARBA" id="ARBA00023136"/>
    </source>
</evidence>
<organism evidence="14 15">
    <name type="scientific">Ditylenchus dipsaci</name>
    <dbReference type="NCBI Taxonomy" id="166011"/>
    <lineage>
        <taxon>Eukaryota</taxon>
        <taxon>Metazoa</taxon>
        <taxon>Ecdysozoa</taxon>
        <taxon>Nematoda</taxon>
        <taxon>Chromadorea</taxon>
        <taxon>Rhabditida</taxon>
        <taxon>Tylenchina</taxon>
        <taxon>Tylenchomorpha</taxon>
        <taxon>Sphaerularioidea</taxon>
        <taxon>Anguinidae</taxon>
        <taxon>Anguininae</taxon>
        <taxon>Ditylenchus</taxon>
    </lineage>
</organism>
<evidence type="ECO:0000256" key="6">
    <source>
        <dbReference type="ARBA" id="ARBA00022692"/>
    </source>
</evidence>
<evidence type="ECO:0000259" key="13">
    <source>
        <dbReference type="Pfam" id="PF00852"/>
    </source>
</evidence>
<evidence type="ECO:0000256" key="5">
    <source>
        <dbReference type="ARBA" id="ARBA00022679"/>
    </source>
</evidence>
<evidence type="ECO:0000256" key="1">
    <source>
        <dbReference type="ARBA" id="ARBA00004447"/>
    </source>
</evidence>
<evidence type="ECO:0000256" key="8">
    <source>
        <dbReference type="ARBA" id="ARBA00022989"/>
    </source>
</evidence>
<evidence type="ECO:0000256" key="2">
    <source>
        <dbReference type="ARBA" id="ARBA00004922"/>
    </source>
</evidence>
<dbReference type="PANTHER" id="PTHR48438:SF1">
    <property type="entry name" value="ALPHA-(1,3)-FUCOSYLTRANSFERASE C-RELATED"/>
    <property type="match status" value="1"/>
</dbReference>
<proteinExistence type="inferred from homology"/>
<keyword evidence="7" id="KW-0735">Signal-anchor</keyword>
<feature type="domain" description="Fucosyltransferase C-terminal" evidence="13">
    <location>
        <begin position="118"/>
        <end position="257"/>
    </location>
</feature>
<protein>
    <recommendedName>
        <fullName evidence="12">Fucosyltransferase</fullName>
        <ecNumber evidence="12">2.4.1.-</ecNumber>
    </recommendedName>
</protein>
<dbReference type="PANTHER" id="PTHR48438">
    <property type="entry name" value="ALPHA-(1,3)-FUCOSYLTRANSFERASE C-RELATED"/>
    <property type="match status" value="1"/>
</dbReference>
<evidence type="ECO:0000313" key="15">
    <source>
        <dbReference type="WBParaSite" id="jg15720.2"/>
    </source>
</evidence>
<dbReference type="Pfam" id="PF00852">
    <property type="entry name" value="Glyco_transf_10"/>
    <property type="match status" value="1"/>
</dbReference>
<name>A0A915D4D1_9BILA</name>
<keyword evidence="6 12" id="KW-0812">Transmembrane</keyword>
<keyword evidence="11" id="KW-0325">Glycoprotein</keyword>
<dbReference type="WBParaSite" id="jg15720.2">
    <property type="protein sequence ID" value="jg15720.2"/>
    <property type="gene ID" value="jg15720"/>
</dbReference>
<evidence type="ECO:0000256" key="4">
    <source>
        <dbReference type="ARBA" id="ARBA00022676"/>
    </source>
</evidence>
<keyword evidence="8" id="KW-1133">Transmembrane helix</keyword>
<dbReference type="GO" id="GO:0008417">
    <property type="term" value="F:fucosyltransferase activity"/>
    <property type="evidence" value="ECO:0007669"/>
    <property type="project" value="InterPro"/>
</dbReference>
<evidence type="ECO:0000256" key="7">
    <source>
        <dbReference type="ARBA" id="ARBA00022968"/>
    </source>
</evidence>
<keyword evidence="4 12" id="KW-0328">Glycosyltransferase</keyword>
<evidence type="ECO:0000256" key="12">
    <source>
        <dbReference type="RuleBase" id="RU003832"/>
    </source>
</evidence>
<keyword evidence="14" id="KW-1185">Reference proteome</keyword>
<comment type="subcellular location">
    <subcellularLocation>
        <location evidence="1 12">Golgi apparatus</location>
        <location evidence="1 12">Golgi stack membrane</location>
        <topology evidence="1 12">Single-pass type II membrane protein</topology>
    </subcellularLocation>
</comment>
<dbReference type="FunFam" id="3.40.50.11660:FF:000002">
    <property type="entry name" value="Alpha-(1,3)-fucosyltransferase"/>
    <property type="match status" value="1"/>
</dbReference>
<dbReference type="GO" id="GO:0032580">
    <property type="term" value="C:Golgi cisterna membrane"/>
    <property type="evidence" value="ECO:0007669"/>
    <property type="project" value="UniProtKB-SubCell"/>
</dbReference>
<dbReference type="InterPro" id="IPR001503">
    <property type="entry name" value="Glyco_trans_10"/>
</dbReference>
<dbReference type="SUPFAM" id="SSF53756">
    <property type="entry name" value="UDP-Glycosyltransferase/glycogen phosphorylase"/>
    <property type="match status" value="1"/>
</dbReference>
<evidence type="ECO:0000256" key="3">
    <source>
        <dbReference type="ARBA" id="ARBA00008919"/>
    </source>
</evidence>
<keyword evidence="9 12" id="KW-0333">Golgi apparatus</keyword>
<keyword evidence="10" id="KW-0472">Membrane</keyword>
<keyword evidence="5 12" id="KW-0808">Transferase</keyword>
<dbReference type="Proteomes" id="UP000887574">
    <property type="component" value="Unplaced"/>
</dbReference>
<evidence type="ECO:0000256" key="11">
    <source>
        <dbReference type="ARBA" id="ARBA00023180"/>
    </source>
</evidence>